<dbReference type="Proteomes" id="UP001156627">
    <property type="component" value="Unassembled WGS sequence"/>
</dbReference>
<dbReference type="EMBL" id="BSOA01000013">
    <property type="protein sequence ID" value="GLQ87962.1"/>
    <property type="molecule type" value="Genomic_DNA"/>
</dbReference>
<evidence type="ECO:0000259" key="2">
    <source>
        <dbReference type="Pfam" id="PF07732"/>
    </source>
</evidence>
<proteinExistence type="predicted"/>
<dbReference type="SUPFAM" id="SSF49503">
    <property type="entry name" value="Cupredoxins"/>
    <property type="match status" value="3"/>
</dbReference>
<dbReference type="Pfam" id="PF07732">
    <property type="entry name" value="Cu-oxidase_3"/>
    <property type="match status" value="1"/>
</dbReference>
<evidence type="ECO:0000259" key="1">
    <source>
        <dbReference type="Pfam" id="PF07731"/>
    </source>
</evidence>
<dbReference type="PANTHER" id="PTHR48267">
    <property type="entry name" value="CUPREDOXIN SUPERFAMILY PROTEIN"/>
    <property type="match status" value="1"/>
</dbReference>
<gene>
    <name evidence="3" type="primary">cotA_1</name>
    <name evidence="3" type="ORF">GCM10007898_15300</name>
</gene>
<name>A0ABQ5XAN9_9GAMM</name>
<dbReference type="Pfam" id="PF07731">
    <property type="entry name" value="Cu-oxidase_2"/>
    <property type="match status" value="1"/>
</dbReference>
<dbReference type="CDD" id="cd13891">
    <property type="entry name" value="CuRO_3_CotA_like"/>
    <property type="match status" value="1"/>
</dbReference>
<feature type="domain" description="Plastocyanin-like" evidence="2">
    <location>
        <begin position="114"/>
        <end position="238"/>
    </location>
</feature>
<evidence type="ECO:0000313" key="4">
    <source>
        <dbReference type="Proteomes" id="UP001156627"/>
    </source>
</evidence>
<dbReference type="Gene3D" id="2.60.40.420">
    <property type="entry name" value="Cupredoxins - blue copper proteins"/>
    <property type="match status" value="3"/>
</dbReference>
<dbReference type="CDD" id="cd13844">
    <property type="entry name" value="CuRO_1_BOD_CotA_like"/>
    <property type="match status" value="1"/>
</dbReference>
<dbReference type="InterPro" id="IPR008972">
    <property type="entry name" value="Cupredoxin"/>
</dbReference>
<dbReference type="InterPro" id="IPR011707">
    <property type="entry name" value="Cu-oxidase-like_N"/>
</dbReference>
<dbReference type="PANTHER" id="PTHR48267:SF1">
    <property type="entry name" value="BILIRUBIN OXIDASE"/>
    <property type="match status" value="1"/>
</dbReference>
<comment type="caution">
    <text evidence="3">The sequence shown here is derived from an EMBL/GenBank/DDBJ whole genome shotgun (WGS) entry which is preliminary data.</text>
</comment>
<dbReference type="CDD" id="cd13868">
    <property type="entry name" value="CuRO_2_CotA_like"/>
    <property type="match status" value="1"/>
</dbReference>
<keyword evidence="3" id="KW-0167">Capsid protein</keyword>
<dbReference type="InterPro" id="IPR011706">
    <property type="entry name" value="Cu-oxidase_C"/>
</dbReference>
<protein>
    <submittedName>
        <fullName evidence="3">Spore coat protein A</fullName>
    </submittedName>
</protein>
<organism evidence="3 4">
    <name type="scientific">Dyella flagellata</name>
    <dbReference type="NCBI Taxonomy" id="1867833"/>
    <lineage>
        <taxon>Bacteria</taxon>
        <taxon>Pseudomonadati</taxon>
        <taxon>Pseudomonadota</taxon>
        <taxon>Gammaproteobacteria</taxon>
        <taxon>Lysobacterales</taxon>
        <taxon>Rhodanobacteraceae</taxon>
        <taxon>Dyella</taxon>
    </lineage>
</organism>
<accession>A0ABQ5XAN9</accession>
<evidence type="ECO:0000313" key="3">
    <source>
        <dbReference type="EMBL" id="GLQ87962.1"/>
    </source>
</evidence>
<dbReference type="InterPro" id="IPR045087">
    <property type="entry name" value="Cu-oxidase_fam"/>
</dbReference>
<keyword evidence="4" id="KW-1185">Reference proteome</keyword>
<reference evidence="4" key="1">
    <citation type="journal article" date="2019" name="Int. J. Syst. Evol. Microbiol.">
        <title>The Global Catalogue of Microorganisms (GCM) 10K type strain sequencing project: providing services to taxonomists for standard genome sequencing and annotation.</title>
        <authorList>
            <consortium name="The Broad Institute Genomics Platform"/>
            <consortium name="The Broad Institute Genome Sequencing Center for Infectious Disease"/>
            <person name="Wu L."/>
            <person name="Ma J."/>
        </authorList>
    </citation>
    <scope>NUCLEOTIDE SEQUENCE [LARGE SCALE GENOMIC DNA]</scope>
    <source>
        <strain evidence="4">NBRC 111981</strain>
    </source>
</reference>
<sequence length="554" mass="61929">MLQASPHWLGRCLFAYEKSTVSTRRDFLKWTVLGLGACSTRLGAHDMRGMGKLGGGPLCKHLVADQASVPRLLDPGQLKPFVDRLPLPPVLRADGTTLRVDMREAEQRLHHDLPPTRLWTYGGCMPGPSIEAQSGKVLRIDWRNLLPSKHFLPIDHRIHGAEKDQPEVRAVVHVHGACVPTASDGYPDDWYVPGQSRLHTYPNRQDAAALWYHDHAMGINRLNIYAGMFGHFIVRDEHEQALGLPQGEQEIPLTLSDRLLTTAAQLYYPVSGNSEAPWVSEVFGNAMLVNGALLPYLEVQPRRYRFRVLNASNARFFNLKMRDGRPFVQIGSDQGLLAAPVSLRNLFIAPGERADIVIDFAALAGQQLELVNDALPIMQFRVGSGRAKDASMLPAVLRDVPRMSESAATKQRMLTLDSYQDCVAEPMLMLLGGKRWHEPVTEKPVLGSTEIWNLVNLTDDTHPIHLHLVKFQILDRRPFDTGAWMDAQAVRYTGAAQAPSAGEAGWKDVVQAWPGMITRIIVRFDGYAGRYAWHCHLLEHEANEMMRPFEVVAA</sequence>
<keyword evidence="3" id="KW-0946">Virion</keyword>
<feature type="domain" description="Plastocyanin-like" evidence="1">
    <location>
        <begin position="444"/>
        <end position="552"/>
    </location>
</feature>